<keyword evidence="6 8" id="KW-1133">Transmembrane helix</keyword>
<dbReference type="Proteomes" id="UP000297900">
    <property type="component" value="Unassembled WGS sequence"/>
</dbReference>
<evidence type="ECO:0000256" key="5">
    <source>
        <dbReference type="ARBA" id="ARBA00022692"/>
    </source>
</evidence>
<feature type="transmembrane region" description="Helical" evidence="8">
    <location>
        <begin position="107"/>
        <end position="128"/>
    </location>
</feature>
<organism evidence="10 11">
    <name type="scientific">Cohnella luojiensis</name>
    <dbReference type="NCBI Taxonomy" id="652876"/>
    <lineage>
        <taxon>Bacteria</taxon>
        <taxon>Bacillati</taxon>
        <taxon>Bacillota</taxon>
        <taxon>Bacilli</taxon>
        <taxon>Bacillales</taxon>
        <taxon>Paenibacillaceae</taxon>
        <taxon>Cohnella</taxon>
    </lineage>
</organism>
<feature type="transmembrane region" description="Helical" evidence="8">
    <location>
        <begin position="206"/>
        <end position="228"/>
    </location>
</feature>
<gene>
    <name evidence="10" type="ORF">E2980_09515</name>
</gene>
<dbReference type="SUPFAM" id="SSF161098">
    <property type="entry name" value="MetI-like"/>
    <property type="match status" value="1"/>
</dbReference>
<comment type="subcellular location">
    <subcellularLocation>
        <location evidence="1">Cell inner membrane</location>
        <topology evidence="1">Multi-pass membrane protein</topology>
    </subcellularLocation>
    <subcellularLocation>
        <location evidence="8">Cell membrane</location>
        <topology evidence="8">Multi-pass membrane protein</topology>
    </subcellularLocation>
</comment>
<keyword evidence="3" id="KW-1003">Cell membrane</keyword>
<dbReference type="AlphaFoldDB" id="A0A4Y8M573"/>
<dbReference type="RefSeq" id="WP_167747051.1">
    <property type="nucleotide sequence ID" value="NZ_SOMN01000009.1"/>
</dbReference>
<reference evidence="10 11" key="1">
    <citation type="submission" date="2019-03" db="EMBL/GenBank/DDBJ databases">
        <title>Cohnella endophytica sp. nov., a novel endophytic bacterium isolated from bark of Sonneratia apetala.</title>
        <authorList>
            <person name="Tuo L."/>
        </authorList>
    </citation>
    <scope>NUCLEOTIDE SEQUENCE [LARGE SCALE GENOMIC DNA]</scope>
    <source>
        <strain evidence="10 11">CCTCC AB 208254</strain>
    </source>
</reference>
<feature type="transmembrane region" description="Helical" evidence="8">
    <location>
        <begin position="70"/>
        <end position="95"/>
    </location>
</feature>
<dbReference type="InterPro" id="IPR035906">
    <property type="entry name" value="MetI-like_sf"/>
</dbReference>
<evidence type="ECO:0000256" key="7">
    <source>
        <dbReference type="ARBA" id="ARBA00023136"/>
    </source>
</evidence>
<evidence type="ECO:0000256" key="1">
    <source>
        <dbReference type="ARBA" id="ARBA00004429"/>
    </source>
</evidence>
<keyword evidence="4" id="KW-0997">Cell inner membrane</keyword>
<evidence type="ECO:0000256" key="6">
    <source>
        <dbReference type="ARBA" id="ARBA00022989"/>
    </source>
</evidence>
<feature type="transmembrane region" description="Helical" evidence="8">
    <location>
        <begin position="12"/>
        <end position="35"/>
    </location>
</feature>
<evidence type="ECO:0000259" key="9">
    <source>
        <dbReference type="PROSITE" id="PS50928"/>
    </source>
</evidence>
<comment type="similarity">
    <text evidence="8">Belongs to the binding-protein-dependent transport system permease family.</text>
</comment>
<dbReference type="GO" id="GO:0055085">
    <property type="term" value="P:transmembrane transport"/>
    <property type="evidence" value="ECO:0007669"/>
    <property type="project" value="InterPro"/>
</dbReference>
<keyword evidence="7 8" id="KW-0472">Membrane</keyword>
<dbReference type="InterPro" id="IPR000515">
    <property type="entry name" value="MetI-like"/>
</dbReference>
<evidence type="ECO:0000313" key="10">
    <source>
        <dbReference type="EMBL" id="TFE27545.1"/>
    </source>
</evidence>
<sequence length="294" mass="33381">MFYSKSKPIRLMILSGMLVPSLLFVAGTFFAGIFISGVQSLDYFPLIGKTTLSFRVYIELFHSAIFYRSLFFSLGISLAATFISALIAVILALWLRRYVRHGRWLHFLLQFNLPVPHVVGAIAILLLFGQSGLISRLTYWAGMIQQPSQFPVLVTDQNGIGIVLEYVWKEVPFIAVSVLSILKSWVVPYEKQLQLLGANAWQRWKLVTFPFMLPSLLSSSIIVFAYTFGSFEVPYVLGSISKPTLPILAYQAYLNPNLTYRSEAMAINIVITIISMFLVIFYMKWGEGYAEKRR</sequence>
<evidence type="ECO:0000256" key="3">
    <source>
        <dbReference type="ARBA" id="ARBA00022475"/>
    </source>
</evidence>
<feature type="transmembrane region" description="Helical" evidence="8">
    <location>
        <begin position="166"/>
        <end position="186"/>
    </location>
</feature>
<keyword evidence="2 8" id="KW-0813">Transport</keyword>
<accession>A0A4Y8M573</accession>
<evidence type="ECO:0000256" key="4">
    <source>
        <dbReference type="ARBA" id="ARBA00022519"/>
    </source>
</evidence>
<protein>
    <submittedName>
        <fullName evidence="10">ABC transporter permease subunit</fullName>
    </submittedName>
</protein>
<proteinExistence type="inferred from homology"/>
<comment type="caution">
    <text evidence="10">The sequence shown here is derived from an EMBL/GenBank/DDBJ whole genome shotgun (WGS) entry which is preliminary data.</text>
</comment>
<keyword evidence="5 8" id="KW-0812">Transmembrane</keyword>
<dbReference type="Gene3D" id="1.10.3720.10">
    <property type="entry name" value="MetI-like"/>
    <property type="match status" value="1"/>
</dbReference>
<dbReference type="PANTHER" id="PTHR43357:SF4">
    <property type="entry name" value="INNER MEMBRANE ABC TRANSPORTER PERMEASE PROTEIN YDCV"/>
    <property type="match status" value="1"/>
</dbReference>
<evidence type="ECO:0000256" key="8">
    <source>
        <dbReference type="RuleBase" id="RU363032"/>
    </source>
</evidence>
<dbReference type="GO" id="GO:0005886">
    <property type="term" value="C:plasma membrane"/>
    <property type="evidence" value="ECO:0007669"/>
    <property type="project" value="UniProtKB-SubCell"/>
</dbReference>
<name>A0A4Y8M573_9BACL</name>
<keyword evidence="11" id="KW-1185">Reference proteome</keyword>
<dbReference type="EMBL" id="SOMN01000009">
    <property type="protein sequence ID" value="TFE27545.1"/>
    <property type="molecule type" value="Genomic_DNA"/>
</dbReference>
<dbReference type="Pfam" id="PF00528">
    <property type="entry name" value="BPD_transp_1"/>
    <property type="match status" value="1"/>
</dbReference>
<evidence type="ECO:0000256" key="2">
    <source>
        <dbReference type="ARBA" id="ARBA00022448"/>
    </source>
</evidence>
<feature type="transmembrane region" description="Helical" evidence="8">
    <location>
        <begin position="264"/>
        <end position="285"/>
    </location>
</feature>
<feature type="domain" description="ABC transmembrane type-1" evidence="9">
    <location>
        <begin position="70"/>
        <end position="282"/>
    </location>
</feature>
<dbReference type="PANTHER" id="PTHR43357">
    <property type="entry name" value="INNER MEMBRANE ABC TRANSPORTER PERMEASE PROTEIN YDCV"/>
    <property type="match status" value="1"/>
</dbReference>
<dbReference type="CDD" id="cd06261">
    <property type="entry name" value="TM_PBP2"/>
    <property type="match status" value="1"/>
</dbReference>
<evidence type="ECO:0000313" key="11">
    <source>
        <dbReference type="Proteomes" id="UP000297900"/>
    </source>
</evidence>
<dbReference type="PROSITE" id="PS50928">
    <property type="entry name" value="ABC_TM1"/>
    <property type="match status" value="1"/>
</dbReference>